<dbReference type="GO" id="GO:0033549">
    <property type="term" value="F:MAP kinase phosphatase activity"/>
    <property type="evidence" value="ECO:0007669"/>
    <property type="project" value="InterPro"/>
</dbReference>
<accession>A0A250WXA9</accession>
<dbReference type="InterPro" id="IPR029021">
    <property type="entry name" value="Prot-tyrosine_phosphatase-like"/>
</dbReference>
<evidence type="ECO:0000259" key="1">
    <source>
        <dbReference type="PROSITE" id="PS50054"/>
    </source>
</evidence>
<evidence type="ECO:0000259" key="2">
    <source>
        <dbReference type="PROSITE" id="PS50056"/>
    </source>
</evidence>
<dbReference type="InterPro" id="IPR000340">
    <property type="entry name" value="Dual-sp_phosphatase_cat-dom"/>
</dbReference>
<dbReference type="STRING" id="1157962.A0A250WXA9"/>
<dbReference type="GO" id="GO:0009738">
    <property type="term" value="P:abscisic acid-activated signaling pathway"/>
    <property type="evidence" value="ECO:0007669"/>
    <property type="project" value="InterPro"/>
</dbReference>
<dbReference type="InterPro" id="IPR000387">
    <property type="entry name" value="Tyr_Pase_dom"/>
</dbReference>
<dbReference type="Gene3D" id="3.90.190.10">
    <property type="entry name" value="Protein tyrosine phosphatase superfamily"/>
    <property type="match status" value="1"/>
</dbReference>
<dbReference type="PROSITE" id="PS50054">
    <property type="entry name" value="TYR_PHOSPHATASE_DUAL"/>
    <property type="match status" value="1"/>
</dbReference>
<evidence type="ECO:0000313" key="3">
    <source>
        <dbReference type="EMBL" id="GAX75415.1"/>
    </source>
</evidence>
<dbReference type="GO" id="GO:0009734">
    <property type="term" value="P:auxin-activated signaling pathway"/>
    <property type="evidence" value="ECO:0007669"/>
    <property type="project" value="InterPro"/>
</dbReference>
<dbReference type="PANTHER" id="PTHR47244:SF1">
    <property type="entry name" value="PROTEIN-TYROSINE-PHOSPHATASE IBR5"/>
    <property type="match status" value="1"/>
</dbReference>
<dbReference type="SMART" id="SM00195">
    <property type="entry name" value="DSPc"/>
    <property type="match status" value="1"/>
</dbReference>
<keyword evidence="4" id="KW-1185">Reference proteome</keyword>
<evidence type="ECO:0008006" key="5">
    <source>
        <dbReference type="Google" id="ProtNLM"/>
    </source>
</evidence>
<dbReference type="EMBL" id="BEGY01000012">
    <property type="protein sequence ID" value="GAX75415.1"/>
    <property type="molecule type" value="Genomic_DNA"/>
</dbReference>
<dbReference type="PANTHER" id="PTHR47244">
    <property type="entry name" value="PROTEIN-TYROSINE-PHOSPHATASE IBR5"/>
    <property type="match status" value="1"/>
</dbReference>
<dbReference type="InterPro" id="IPR044212">
    <property type="entry name" value="IBR5-like"/>
</dbReference>
<dbReference type="Pfam" id="PF00782">
    <property type="entry name" value="DSPc"/>
    <property type="match status" value="1"/>
</dbReference>
<dbReference type="SUPFAM" id="SSF52799">
    <property type="entry name" value="(Phosphotyrosine protein) phosphatases II"/>
    <property type="match status" value="1"/>
</dbReference>
<gene>
    <name evidence="3" type="ORF">CEUSTIGMA_g2859.t1</name>
</gene>
<sequence length="283" mass="31610">MSKCKRYREEPCYICGHYHDLDAGEPCNICGHVLTHDEKICVDSVLPTTIIPGVLYLGTYDTASRSEMLKALAITHILNTVHTCPELYKNTFQYYTVKSSPPDLAECYQYIESVISREDDSKLLVYCMTGSSRGPTVIISYLMKSKHWRLAEAYQFVKHKRGTIQLNAEDKRRLMVLELEMFNSSSVLEGFDAYVTDSFSATPSTEFVPSSQVGPRESGTTPLFAGSMHWAMTASGQLLNTSAAQENEDQVDKRHSALPFVFGSPQSVSVPSTLEASQTEMEI</sequence>
<name>A0A250WXA9_9CHLO</name>
<protein>
    <recommendedName>
        <fullName evidence="5">Tyrosine-protein phosphatase domain-containing protein</fullName>
    </recommendedName>
</protein>
<dbReference type="Proteomes" id="UP000232323">
    <property type="component" value="Unassembled WGS sequence"/>
</dbReference>
<dbReference type="AlphaFoldDB" id="A0A250WXA9"/>
<proteinExistence type="predicted"/>
<evidence type="ECO:0000313" key="4">
    <source>
        <dbReference type="Proteomes" id="UP000232323"/>
    </source>
</evidence>
<dbReference type="InterPro" id="IPR020422">
    <property type="entry name" value="TYR_PHOSPHATASE_DUAL_dom"/>
</dbReference>
<dbReference type="PROSITE" id="PS50056">
    <property type="entry name" value="TYR_PHOSPHATASE_2"/>
    <property type="match status" value="1"/>
</dbReference>
<dbReference type="GO" id="GO:0005634">
    <property type="term" value="C:nucleus"/>
    <property type="evidence" value="ECO:0007669"/>
    <property type="project" value="TreeGrafter"/>
</dbReference>
<organism evidence="3 4">
    <name type="scientific">Chlamydomonas eustigma</name>
    <dbReference type="NCBI Taxonomy" id="1157962"/>
    <lineage>
        <taxon>Eukaryota</taxon>
        <taxon>Viridiplantae</taxon>
        <taxon>Chlorophyta</taxon>
        <taxon>core chlorophytes</taxon>
        <taxon>Chlorophyceae</taxon>
        <taxon>CS clade</taxon>
        <taxon>Chlamydomonadales</taxon>
        <taxon>Chlamydomonadaceae</taxon>
        <taxon>Chlamydomonas</taxon>
    </lineage>
</organism>
<feature type="domain" description="Tyrosine-protein phosphatase" evidence="1">
    <location>
        <begin position="46"/>
        <end position="183"/>
    </location>
</feature>
<reference evidence="3 4" key="1">
    <citation type="submission" date="2017-08" db="EMBL/GenBank/DDBJ databases">
        <title>Acidophilic green algal genome provides insights into adaptation to an acidic environment.</title>
        <authorList>
            <person name="Hirooka S."/>
            <person name="Hirose Y."/>
            <person name="Kanesaki Y."/>
            <person name="Higuchi S."/>
            <person name="Fujiwara T."/>
            <person name="Onuma R."/>
            <person name="Era A."/>
            <person name="Ohbayashi R."/>
            <person name="Uzuka A."/>
            <person name="Nozaki H."/>
            <person name="Yoshikawa H."/>
            <person name="Miyagishima S.Y."/>
        </authorList>
    </citation>
    <scope>NUCLEOTIDE SEQUENCE [LARGE SCALE GENOMIC DNA]</scope>
    <source>
        <strain evidence="3 4">NIES-2499</strain>
    </source>
</reference>
<dbReference type="OrthoDB" id="165342at2759"/>
<comment type="caution">
    <text evidence="3">The sequence shown here is derived from an EMBL/GenBank/DDBJ whole genome shotgun (WGS) entry which is preliminary data.</text>
</comment>
<feature type="domain" description="Tyrosine specific protein phosphatases" evidence="2">
    <location>
        <begin position="108"/>
        <end position="172"/>
    </location>
</feature>